<feature type="compositionally biased region" description="Basic and acidic residues" evidence="1">
    <location>
        <begin position="1"/>
        <end position="10"/>
    </location>
</feature>
<reference evidence="3" key="1">
    <citation type="submission" date="2013-06" db="EMBL/GenBank/DDBJ databases">
        <authorList>
            <person name="Zhao Q."/>
        </authorList>
    </citation>
    <scope>NUCLEOTIDE SEQUENCE</scope>
    <source>
        <strain evidence="3">cv. W1943</strain>
    </source>
</reference>
<evidence type="ECO:0000313" key="2">
    <source>
        <dbReference type="EnsemblPlants" id="ORUFI11G13210.1"/>
    </source>
</evidence>
<feature type="compositionally biased region" description="Gly residues" evidence="1">
    <location>
        <begin position="33"/>
        <end position="81"/>
    </location>
</feature>
<proteinExistence type="predicted"/>
<keyword evidence="3" id="KW-1185">Reference proteome</keyword>
<organism evidence="2 3">
    <name type="scientific">Oryza rufipogon</name>
    <name type="common">Brownbeard rice</name>
    <name type="synonym">Asian wild rice</name>
    <dbReference type="NCBI Taxonomy" id="4529"/>
    <lineage>
        <taxon>Eukaryota</taxon>
        <taxon>Viridiplantae</taxon>
        <taxon>Streptophyta</taxon>
        <taxon>Embryophyta</taxon>
        <taxon>Tracheophyta</taxon>
        <taxon>Spermatophyta</taxon>
        <taxon>Magnoliopsida</taxon>
        <taxon>Liliopsida</taxon>
        <taxon>Poales</taxon>
        <taxon>Poaceae</taxon>
        <taxon>BOP clade</taxon>
        <taxon>Oryzoideae</taxon>
        <taxon>Oryzeae</taxon>
        <taxon>Oryzinae</taxon>
        <taxon>Oryza</taxon>
    </lineage>
</organism>
<dbReference type="HOGENOM" id="CLU_1889160_0_0_1"/>
<evidence type="ECO:0000313" key="3">
    <source>
        <dbReference type="Proteomes" id="UP000008022"/>
    </source>
</evidence>
<dbReference type="Gramene" id="ORUFI11G13210.1">
    <property type="protein sequence ID" value="ORUFI11G13210.1"/>
    <property type="gene ID" value="ORUFI11G13210"/>
</dbReference>
<sequence>MKEEMEERTLNLDQASCRGDAGDEATDDDGRRGGSGWLGEGSSAGGTGGRRGRGGQLGEGGGVGGAVGRRGGGGRLGKNGDGAGGVASCGVHAREFQASGEDYSLTCGSACVGCIPRKGGFGACSTSKHKQPNEA</sequence>
<reference evidence="2" key="2">
    <citation type="submission" date="2015-06" db="UniProtKB">
        <authorList>
            <consortium name="EnsemblPlants"/>
        </authorList>
    </citation>
    <scope>IDENTIFICATION</scope>
</reference>
<dbReference type="OMA" id="SACVGCI"/>
<dbReference type="EnsemblPlants" id="ORUFI11G13210.1">
    <property type="protein sequence ID" value="ORUFI11G13210.1"/>
    <property type="gene ID" value="ORUFI11G13210"/>
</dbReference>
<protein>
    <submittedName>
        <fullName evidence="2">Uncharacterized protein</fullName>
    </submittedName>
</protein>
<accession>A0A0E0R809</accession>
<dbReference type="AlphaFoldDB" id="A0A0E0R809"/>
<name>A0A0E0R809_ORYRU</name>
<evidence type="ECO:0000256" key="1">
    <source>
        <dbReference type="SAM" id="MobiDB-lite"/>
    </source>
</evidence>
<dbReference type="Proteomes" id="UP000008022">
    <property type="component" value="Unassembled WGS sequence"/>
</dbReference>
<feature type="region of interest" description="Disordered" evidence="1">
    <location>
        <begin position="1"/>
        <end position="81"/>
    </location>
</feature>